<evidence type="ECO:0000256" key="1">
    <source>
        <dbReference type="ARBA" id="ARBA00022448"/>
    </source>
</evidence>
<feature type="domain" description="ABC transporter" evidence="5">
    <location>
        <begin position="11"/>
        <end position="235"/>
    </location>
</feature>
<keyword evidence="1" id="KW-0813">Transport</keyword>
<dbReference type="InterPro" id="IPR003439">
    <property type="entry name" value="ABC_transporter-like_ATP-bd"/>
</dbReference>
<evidence type="ECO:0000256" key="2">
    <source>
        <dbReference type="ARBA" id="ARBA00022741"/>
    </source>
</evidence>
<dbReference type="PANTHER" id="PTHR24220">
    <property type="entry name" value="IMPORT ATP-BINDING PROTEIN"/>
    <property type="match status" value="1"/>
</dbReference>
<dbReference type="AlphaFoldDB" id="A0A0N9VZV8"/>
<dbReference type="SUPFAM" id="SSF52540">
    <property type="entry name" value="P-loop containing nucleoside triphosphate hydrolases"/>
    <property type="match status" value="1"/>
</dbReference>
<dbReference type="Gene3D" id="3.40.50.300">
    <property type="entry name" value="P-loop containing nucleotide triphosphate hydrolases"/>
    <property type="match status" value="1"/>
</dbReference>
<dbReference type="InterPro" id="IPR027417">
    <property type="entry name" value="P-loop_NTPase"/>
</dbReference>
<reference evidence="6 7" key="1">
    <citation type="journal article" date="2015" name="Int. J. Syst. Evol. Microbiol.">
        <title>Acinetobacter equi sp. nov. isolated from horse faeces.</title>
        <authorList>
            <person name="Poppel M.T."/>
            <person name="Skiebe E."/>
            <person name="Laue M."/>
            <person name="Bergmann H."/>
            <person name="Ebersberger I."/>
            <person name="Garn T."/>
            <person name="Fruth A."/>
            <person name="Baumgardt S."/>
            <person name="Busse H.J."/>
            <person name="Wilharm G."/>
        </authorList>
    </citation>
    <scope>NUCLEOTIDE SEQUENCE [LARGE SCALE GENOMIC DNA]</scope>
    <source>
        <strain evidence="6 7">114</strain>
    </source>
</reference>
<dbReference type="Proteomes" id="UP000064939">
    <property type="component" value="Chromosome"/>
</dbReference>
<evidence type="ECO:0000313" key="6">
    <source>
        <dbReference type="EMBL" id="ALH95780.1"/>
    </source>
</evidence>
<dbReference type="FunFam" id="3.40.50.300:FF:000032">
    <property type="entry name" value="Export ABC transporter ATP-binding protein"/>
    <property type="match status" value="1"/>
</dbReference>
<comment type="similarity">
    <text evidence="4">Belongs to the ABC transporter superfamily. Macrolide exporter (TC 3.A.1.122) family.</text>
</comment>
<dbReference type="InterPro" id="IPR003593">
    <property type="entry name" value="AAA+_ATPase"/>
</dbReference>
<evidence type="ECO:0000313" key="7">
    <source>
        <dbReference type="Proteomes" id="UP000064939"/>
    </source>
</evidence>
<accession>A0A0N9VZV8</accession>
<dbReference type="GO" id="GO:0016887">
    <property type="term" value="F:ATP hydrolysis activity"/>
    <property type="evidence" value="ECO:0007669"/>
    <property type="project" value="InterPro"/>
</dbReference>
<evidence type="ECO:0000259" key="5">
    <source>
        <dbReference type="PROSITE" id="PS50893"/>
    </source>
</evidence>
<dbReference type="PROSITE" id="PS50893">
    <property type="entry name" value="ABC_TRANSPORTER_2"/>
    <property type="match status" value="1"/>
</dbReference>
<dbReference type="GO" id="GO:1902495">
    <property type="term" value="C:transmembrane transporter complex"/>
    <property type="evidence" value="ECO:0007669"/>
    <property type="project" value="UniProtKB-ARBA"/>
</dbReference>
<dbReference type="PROSITE" id="PS00211">
    <property type="entry name" value="ABC_TRANSPORTER_1"/>
    <property type="match status" value="1"/>
</dbReference>
<dbReference type="EMBL" id="CP012808">
    <property type="protein sequence ID" value="ALH95780.1"/>
    <property type="molecule type" value="Genomic_DNA"/>
</dbReference>
<keyword evidence="2" id="KW-0547">Nucleotide-binding</keyword>
<dbReference type="RefSeq" id="WP_054581669.1">
    <property type="nucleotide sequence ID" value="NZ_CP012808.1"/>
</dbReference>
<dbReference type="Pfam" id="PF00005">
    <property type="entry name" value="ABC_tran"/>
    <property type="match status" value="1"/>
</dbReference>
<organism evidence="6 7">
    <name type="scientific">Acinetobacter equi</name>
    <dbReference type="NCBI Taxonomy" id="1324350"/>
    <lineage>
        <taxon>Bacteria</taxon>
        <taxon>Pseudomonadati</taxon>
        <taxon>Pseudomonadota</taxon>
        <taxon>Gammaproteobacteria</taxon>
        <taxon>Moraxellales</taxon>
        <taxon>Moraxellaceae</taxon>
        <taxon>Acinetobacter</taxon>
    </lineage>
</organism>
<dbReference type="OrthoDB" id="9783924at2"/>
<sequence>MANLIKELPAILLIDIFKSYGAGENRVDALKNINLEIKKGEFLALCGPSGSGKSTLLNILSGIDRPTFGTTLFLDKALNNLDENQLSLIRSKHLGFIFQFFNLIPVLSAFDNVYYPLILNENYSKKAASELALHYLERVGLYELRDRKPGQLSGGQQQRVAIARALANNPEIVVADEPTGNLDLATGEAILDLLMQINQDIGTTFIISTHSTQLKDRANRVIEIKDGELVSDSAI</sequence>
<dbReference type="KEGG" id="aei:AOY20_09685"/>
<evidence type="ECO:0000256" key="4">
    <source>
        <dbReference type="ARBA" id="ARBA00038388"/>
    </source>
</evidence>
<keyword evidence="7" id="KW-1185">Reference proteome</keyword>
<name>A0A0N9VZV8_9GAMM</name>
<dbReference type="InterPro" id="IPR015854">
    <property type="entry name" value="ABC_transpr_LolD-like"/>
</dbReference>
<dbReference type="STRING" id="1324350.AOY20_09685"/>
<dbReference type="GO" id="GO:0022857">
    <property type="term" value="F:transmembrane transporter activity"/>
    <property type="evidence" value="ECO:0007669"/>
    <property type="project" value="TreeGrafter"/>
</dbReference>
<gene>
    <name evidence="6" type="ORF">AOY20_09685</name>
</gene>
<evidence type="ECO:0000256" key="3">
    <source>
        <dbReference type="ARBA" id="ARBA00022840"/>
    </source>
</evidence>
<proteinExistence type="inferred from homology"/>
<dbReference type="GO" id="GO:0005886">
    <property type="term" value="C:plasma membrane"/>
    <property type="evidence" value="ECO:0007669"/>
    <property type="project" value="TreeGrafter"/>
</dbReference>
<keyword evidence="3" id="KW-0067">ATP-binding</keyword>
<protein>
    <submittedName>
        <fullName evidence="6">ABC transporter</fullName>
    </submittedName>
</protein>
<dbReference type="InterPro" id="IPR017871">
    <property type="entry name" value="ABC_transporter-like_CS"/>
</dbReference>
<dbReference type="InterPro" id="IPR017911">
    <property type="entry name" value="MacB-like_ATP-bd"/>
</dbReference>
<dbReference type="PANTHER" id="PTHR24220:SF86">
    <property type="entry name" value="ABC TRANSPORTER ABCH.1"/>
    <property type="match status" value="1"/>
</dbReference>
<dbReference type="SMART" id="SM00382">
    <property type="entry name" value="AAA"/>
    <property type="match status" value="1"/>
</dbReference>
<dbReference type="CDD" id="cd03255">
    <property type="entry name" value="ABC_MJ0796_LolCDE_FtsE"/>
    <property type="match status" value="1"/>
</dbReference>
<dbReference type="GO" id="GO:0005524">
    <property type="term" value="F:ATP binding"/>
    <property type="evidence" value="ECO:0007669"/>
    <property type="project" value="UniProtKB-KW"/>
</dbReference>